<dbReference type="PANTHER" id="PTHR36510:SF1">
    <property type="entry name" value="GLUTAMATE--CYSTEINE LIGASE 2-RELATED"/>
    <property type="match status" value="1"/>
</dbReference>
<evidence type="ECO:0000313" key="7">
    <source>
        <dbReference type="Proteomes" id="UP000286746"/>
    </source>
</evidence>
<dbReference type="GO" id="GO:0005524">
    <property type="term" value="F:ATP binding"/>
    <property type="evidence" value="ECO:0007669"/>
    <property type="project" value="UniProtKB-KW"/>
</dbReference>
<dbReference type="PANTHER" id="PTHR36510">
    <property type="entry name" value="GLUTAMATE--CYSTEINE LIGASE 2-RELATED"/>
    <property type="match status" value="1"/>
</dbReference>
<evidence type="ECO:0000256" key="1">
    <source>
        <dbReference type="ARBA" id="ARBA00022598"/>
    </source>
</evidence>
<keyword evidence="7" id="KW-1185">Reference proteome</keyword>
<dbReference type="EMBL" id="BHZD01000001">
    <property type="protein sequence ID" value="GCD41055.1"/>
    <property type="molecule type" value="Genomic_DNA"/>
</dbReference>
<comment type="catalytic activity">
    <reaction evidence="4 5">
        <text>L-cysteine + L-glutamate + ATP = gamma-L-glutamyl-L-cysteine + ADP + phosphate + H(+)</text>
        <dbReference type="Rhea" id="RHEA:13285"/>
        <dbReference type="ChEBI" id="CHEBI:15378"/>
        <dbReference type="ChEBI" id="CHEBI:29985"/>
        <dbReference type="ChEBI" id="CHEBI:30616"/>
        <dbReference type="ChEBI" id="CHEBI:35235"/>
        <dbReference type="ChEBI" id="CHEBI:43474"/>
        <dbReference type="ChEBI" id="CHEBI:58173"/>
        <dbReference type="ChEBI" id="CHEBI:456216"/>
        <dbReference type="EC" id="6.3.2.2"/>
    </reaction>
</comment>
<reference evidence="6 7" key="1">
    <citation type="submission" date="2018-11" db="EMBL/GenBank/DDBJ databases">
        <title>Whole genome sequence of Streptomyces paromomycinus NBRC 15454(T).</title>
        <authorList>
            <person name="Komaki H."/>
            <person name="Tamura T."/>
        </authorList>
    </citation>
    <scope>NUCLEOTIDE SEQUENCE [LARGE SCALE GENOMIC DNA]</scope>
    <source>
        <strain evidence="6 7">NBRC 15454</strain>
    </source>
</reference>
<accession>A0A401VVF7</accession>
<dbReference type="EC" id="6.3.2.2" evidence="5"/>
<gene>
    <name evidence="6" type="ORF">GKJPGBOP_00708</name>
</gene>
<comment type="similarity">
    <text evidence="5">Belongs to the glutamate--cysteine ligase type 2 family. YbdK subfamily.</text>
</comment>
<evidence type="ECO:0000313" key="6">
    <source>
        <dbReference type="EMBL" id="GCD41055.1"/>
    </source>
</evidence>
<keyword evidence="1 5" id="KW-0436">Ligase</keyword>
<proteinExistence type="inferred from homology"/>
<keyword evidence="3 5" id="KW-0067">ATP-binding</keyword>
<comment type="caution">
    <text evidence="6">The sequence shown here is derived from an EMBL/GenBank/DDBJ whole genome shotgun (WGS) entry which is preliminary data.</text>
</comment>
<comment type="function">
    <text evidence="5">ATP-dependent carboxylate-amine ligase which exhibits weak glutamate--cysteine ligase activity.</text>
</comment>
<organism evidence="6 7">
    <name type="scientific">Streptomyces paromomycinus</name>
    <name type="common">Streptomyces rimosus subsp. paromomycinus</name>
    <dbReference type="NCBI Taxonomy" id="92743"/>
    <lineage>
        <taxon>Bacteria</taxon>
        <taxon>Bacillati</taxon>
        <taxon>Actinomycetota</taxon>
        <taxon>Actinomycetes</taxon>
        <taxon>Kitasatosporales</taxon>
        <taxon>Streptomycetaceae</taxon>
        <taxon>Streptomyces</taxon>
    </lineage>
</organism>
<dbReference type="GO" id="GO:0004357">
    <property type="term" value="F:glutamate-cysteine ligase activity"/>
    <property type="evidence" value="ECO:0007669"/>
    <property type="project" value="UniProtKB-EC"/>
</dbReference>
<dbReference type="AlphaFoldDB" id="A0A401VVF7"/>
<evidence type="ECO:0000256" key="3">
    <source>
        <dbReference type="ARBA" id="ARBA00022840"/>
    </source>
</evidence>
<dbReference type="InterPro" id="IPR050141">
    <property type="entry name" value="GCL_type2/YbdK_subfam"/>
</dbReference>
<evidence type="ECO:0000256" key="5">
    <source>
        <dbReference type="HAMAP-Rule" id="MF_01609"/>
    </source>
</evidence>
<dbReference type="NCBIfam" id="TIGR02050">
    <property type="entry name" value="gshA_cyan_rel"/>
    <property type="match status" value="1"/>
</dbReference>
<name>A0A401VVF7_STREY</name>
<evidence type="ECO:0000256" key="2">
    <source>
        <dbReference type="ARBA" id="ARBA00022741"/>
    </source>
</evidence>
<dbReference type="InterPro" id="IPR011793">
    <property type="entry name" value="YbdK"/>
</dbReference>
<dbReference type="HAMAP" id="MF_01609">
    <property type="entry name" value="Glu_cys_ligase_2"/>
    <property type="match status" value="1"/>
</dbReference>
<dbReference type="InterPro" id="IPR014746">
    <property type="entry name" value="Gln_synth/guanido_kin_cat_dom"/>
</dbReference>
<dbReference type="SUPFAM" id="SSF55931">
    <property type="entry name" value="Glutamine synthetase/guanido kinase"/>
    <property type="match status" value="1"/>
</dbReference>
<dbReference type="Gene3D" id="3.30.590.20">
    <property type="match status" value="1"/>
</dbReference>
<evidence type="ECO:0000256" key="4">
    <source>
        <dbReference type="ARBA" id="ARBA00048819"/>
    </source>
</evidence>
<protein>
    <recommendedName>
        <fullName evidence="5">Putative glutamate--cysteine ligase 2</fullName>
        <ecNumber evidence="5">6.3.2.2</ecNumber>
    </recommendedName>
    <alternativeName>
        <fullName evidence="5">Gamma-glutamylcysteine synthetase 2</fullName>
        <shortName evidence="5">GCS 2</shortName>
        <shortName evidence="5">Gamma-GCS 2</shortName>
    </alternativeName>
</protein>
<dbReference type="Proteomes" id="UP000286746">
    <property type="component" value="Unassembled WGS sequence"/>
</dbReference>
<dbReference type="InterPro" id="IPR006336">
    <property type="entry name" value="GCS2"/>
</dbReference>
<dbReference type="NCBIfam" id="NF010041">
    <property type="entry name" value="PRK13517.1-1"/>
    <property type="match status" value="1"/>
</dbReference>
<dbReference type="Pfam" id="PF04107">
    <property type="entry name" value="GCS2"/>
    <property type="match status" value="1"/>
</dbReference>
<dbReference type="RefSeq" id="WP_125051743.1">
    <property type="nucleotide sequence ID" value="NZ_BHZD01000001.1"/>
</dbReference>
<sequence length="358" mass="39563">MRSVGVEEELLLVDPHSGKPRAASGTVLAATPDDSTLDKELHREQLEIATRPRLLMEDLAAEVTRWRGEAARQARRAGTELVALATSPLPVVPSLNVDERYQRLAEEFGRTAQEQLACGCHIHVSVESDDEGVAVLDRIRPWLPTLLALSANSPFWQGRDTRYSSYRSRVWGRWPSSGPVELFGCAENYHRRVREMLATATLLDEGMIYFDARLSRHYPTVEIRVADVCLRSDDTVLIAALARGLVETAARAWRAGEPPDPAGIGLLRLASWRAGRSGLSGRLVHPLTWTPAPAEAVVHALLDHVGEALEDYGDLGLAKERLDTLMGRGNGAHVQRERLRRTGSLRAVVEECVRLTTL</sequence>
<dbReference type="GO" id="GO:0042398">
    <property type="term" value="P:modified amino acid biosynthetic process"/>
    <property type="evidence" value="ECO:0007669"/>
    <property type="project" value="InterPro"/>
</dbReference>
<keyword evidence="2 5" id="KW-0547">Nucleotide-binding</keyword>